<organism evidence="1 2">
    <name type="scientific">Pseudomonas neuropathica</name>
    <dbReference type="NCBI Taxonomy" id="2730425"/>
    <lineage>
        <taxon>Bacteria</taxon>
        <taxon>Pseudomonadati</taxon>
        <taxon>Pseudomonadota</taxon>
        <taxon>Gammaproteobacteria</taxon>
        <taxon>Pseudomonadales</taxon>
        <taxon>Pseudomonadaceae</taxon>
        <taxon>Pseudomonas</taxon>
    </lineage>
</organism>
<keyword evidence="2" id="KW-1185">Reference proteome</keyword>
<accession>A0ACC7MLY4</accession>
<comment type="caution">
    <text evidence="1">The sequence shown here is derived from an EMBL/GenBank/DDBJ whole genome shotgun (WGS) entry which is preliminary data.</text>
</comment>
<name>A0ACC7MLY4_9PSED</name>
<sequence length="507" mass="57849">MKTSNKHDYKSEAFEEITVYHQKTQLTINVGTTFTVIHESLRRKGHVEFEPMRNYLDFDIIESFRNELCSRIAESYSLSSIESYCTKLNELCRKLADFSSLQNKIIRKISENNELWSIFIEWLNKNQNLKGFLSSCNGENGVLWGEEYNLAIDMISTANYKRLSTVRAADPANGALTEVEVRDVTFAICSSYEKGLLQLEHLAIFFLALVLGYRQSQILKIKLDDLTYSQTQKNWILKIEIIKQKFKSKAIYRNIRLPPLANTLINYMMPICRSRNRTYLIHKSVGVAGLVIPEEKIKELPDIPCNASVVLTRLKDVVYDLGVRSDRVSDGKINLNFIRFKHTLLTRAAVHGASIHELMFLGLHSDASSASSYIDSIPESQARIKEELGSALASIANLFLGRPFEGGYERAIMEMPDSIQRHYGIAQAKPIGVCGSMKNCTDHAPVACLLCSKFEPFRDAPFGEYKQYLIQEHQNQPDIKIKKTVMEYIDACDMWITKLSIKQEHLS</sequence>
<dbReference type="Proteomes" id="UP001622950">
    <property type="component" value="Unassembled WGS sequence"/>
</dbReference>
<protein>
    <submittedName>
        <fullName evidence="1">Uncharacterized protein</fullName>
    </submittedName>
</protein>
<evidence type="ECO:0000313" key="1">
    <source>
        <dbReference type="EMBL" id="MFK9079566.1"/>
    </source>
</evidence>
<dbReference type="EMBL" id="JBJHQE010000002">
    <property type="protein sequence ID" value="MFK9079566.1"/>
    <property type="molecule type" value="Genomic_DNA"/>
</dbReference>
<reference evidence="1" key="1">
    <citation type="submission" date="2024-11" db="EMBL/GenBank/DDBJ databases">
        <authorList>
            <person name="Lucas J.A."/>
        </authorList>
    </citation>
    <scope>NUCLEOTIDE SEQUENCE</scope>
    <source>
        <strain evidence="1">Z 8.8</strain>
    </source>
</reference>
<gene>
    <name evidence="1" type="ORF">ACJEBM_02580</name>
</gene>
<proteinExistence type="predicted"/>
<evidence type="ECO:0000313" key="2">
    <source>
        <dbReference type="Proteomes" id="UP001622950"/>
    </source>
</evidence>